<sequence>MNDNQPLRFTERFDLSFPPRNRRAFDRHFWRKATDAIELLIAALFIATVVYLATHPVVP</sequence>
<dbReference type="Proteomes" id="UP000177281">
    <property type="component" value="Unassembled WGS sequence"/>
</dbReference>
<comment type="caution">
    <text evidence="2">The sequence shown here is derived from an EMBL/GenBank/DDBJ whole genome shotgun (WGS) entry which is preliminary data.</text>
</comment>
<proteinExistence type="predicted"/>
<dbReference type="EMBL" id="MFFB01000005">
    <property type="protein sequence ID" value="OGE96432.1"/>
    <property type="molecule type" value="Genomic_DNA"/>
</dbReference>
<gene>
    <name evidence="2" type="ORF">A3B10_01975</name>
</gene>
<evidence type="ECO:0000313" key="2">
    <source>
        <dbReference type="EMBL" id="OGE96432.1"/>
    </source>
</evidence>
<feature type="transmembrane region" description="Helical" evidence="1">
    <location>
        <begin position="36"/>
        <end position="54"/>
    </location>
</feature>
<evidence type="ECO:0000313" key="3">
    <source>
        <dbReference type="Proteomes" id="UP000177281"/>
    </source>
</evidence>
<keyword evidence="1" id="KW-1133">Transmembrane helix</keyword>
<keyword evidence="1" id="KW-0812">Transmembrane</keyword>
<organism evidence="2 3">
    <name type="scientific">Candidatus Doudnabacteria bacterium RIFCSPLOWO2_01_FULL_44_21</name>
    <dbReference type="NCBI Taxonomy" id="1817841"/>
    <lineage>
        <taxon>Bacteria</taxon>
        <taxon>Candidatus Doudnaibacteriota</taxon>
    </lineage>
</organism>
<evidence type="ECO:0000256" key="1">
    <source>
        <dbReference type="SAM" id="Phobius"/>
    </source>
</evidence>
<accession>A0A1F5Q3A6</accession>
<name>A0A1F5Q3A6_9BACT</name>
<reference evidence="2 3" key="1">
    <citation type="journal article" date="2016" name="Nat. Commun.">
        <title>Thousands of microbial genomes shed light on interconnected biogeochemical processes in an aquifer system.</title>
        <authorList>
            <person name="Anantharaman K."/>
            <person name="Brown C.T."/>
            <person name="Hug L.A."/>
            <person name="Sharon I."/>
            <person name="Castelle C.J."/>
            <person name="Probst A.J."/>
            <person name="Thomas B.C."/>
            <person name="Singh A."/>
            <person name="Wilkins M.J."/>
            <person name="Karaoz U."/>
            <person name="Brodie E.L."/>
            <person name="Williams K.H."/>
            <person name="Hubbard S.S."/>
            <person name="Banfield J.F."/>
        </authorList>
    </citation>
    <scope>NUCLEOTIDE SEQUENCE [LARGE SCALE GENOMIC DNA]</scope>
</reference>
<protein>
    <submittedName>
        <fullName evidence="2">Uncharacterized protein</fullName>
    </submittedName>
</protein>
<dbReference type="AlphaFoldDB" id="A0A1F5Q3A6"/>
<keyword evidence="1" id="KW-0472">Membrane</keyword>